<dbReference type="InterPro" id="IPR056906">
    <property type="entry name" value="ORF2/G2P_dom"/>
</dbReference>
<feature type="domain" description="Replication-associated protein ORF2/G2P" evidence="1">
    <location>
        <begin position="181"/>
        <end position="286"/>
    </location>
</feature>
<keyword evidence="2" id="KW-0255">Endonuclease</keyword>
<dbReference type="Pfam" id="PF23343">
    <property type="entry name" value="REP_ORF2-G2P"/>
    <property type="match status" value="1"/>
</dbReference>
<dbReference type="RefSeq" id="WP_252849308.1">
    <property type="nucleotide sequence ID" value="NZ_BAPW01000028.1"/>
</dbReference>
<evidence type="ECO:0000313" key="2">
    <source>
        <dbReference type="EMBL" id="MCO6160063.1"/>
    </source>
</evidence>
<dbReference type="GO" id="GO:0004519">
    <property type="term" value="F:endonuclease activity"/>
    <property type="evidence" value="ECO:0007669"/>
    <property type="project" value="UniProtKB-KW"/>
</dbReference>
<proteinExistence type="predicted"/>
<keyword evidence="2" id="KW-0378">Hydrolase</keyword>
<evidence type="ECO:0000259" key="1">
    <source>
        <dbReference type="Pfam" id="PF23343"/>
    </source>
</evidence>
<dbReference type="Proteomes" id="UP001523401">
    <property type="component" value="Unassembled WGS sequence"/>
</dbReference>
<organism evidence="2 3">
    <name type="scientific">Asaia lannensis NBRC 102526</name>
    <dbReference type="NCBI Taxonomy" id="1307926"/>
    <lineage>
        <taxon>Bacteria</taxon>
        <taxon>Pseudomonadati</taxon>
        <taxon>Pseudomonadota</taxon>
        <taxon>Alphaproteobacteria</taxon>
        <taxon>Acetobacterales</taxon>
        <taxon>Acetobacteraceae</taxon>
        <taxon>Asaia</taxon>
    </lineage>
</organism>
<protein>
    <submittedName>
        <fullName evidence="2">Replication endonuclease</fullName>
    </submittedName>
</protein>
<accession>A0ABT1CIP0</accession>
<evidence type="ECO:0000313" key="3">
    <source>
        <dbReference type="Proteomes" id="UP001523401"/>
    </source>
</evidence>
<name>A0ABT1CIP0_9PROT</name>
<reference evidence="2 3" key="1">
    <citation type="submission" date="2022-06" db="EMBL/GenBank/DDBJ databases">
        <title>Whole-genome of Asaia lannensis strain LMG 27011T.</title>
        <authorList>
            <person name="Sombolestani A."/>
        </authorList>
    </citation>
    <scope>NUCLEOTIDE SEQUENCE [LARGE SCALE GENOMIC DNA]</scope>
    <source>
        <strain evidence="2 3">NBRC 102526</strain>
    </source>
</reference>
<keyword evidence="2" id="KW-0540">Nuclease</keyword>
<keyword evidence="3" id="KW-1185">Reference proteome</keyword>
<comment type="caution">
    <text evidence="2">The sequence shown here is derived from an EMBL/GenBank/DDBJ whole genome shotgun (WGS) entry which is preliminary data.</text>
</comment>
<dbReference type="EMBL" id="JAMXQU010000005">
    <property type="protein sequence ID" value="MCO6160063.1"/>
    <property type="molecule type" value="Genomic_DNA"/>
</dbReference>
<gene>
    <name evidence="2" type="ORF">NF685_08485</name>
</gene>
<sequence length="648" mass="75085">MQYEEIESYIRADRPDIWRRLYPLHGFYKDQITRITAENCVFLACYGEAEQVAREVIAWVETQPDELVSGFDLLSQSHAELKELRRITGRVFTRKVNRLRRNLRRVIGLRPEHDEVQQDFDNARTASAKSFIIIPDAEHPERSLSAHDLRQFHLRRSYAVNLAIADGIHDLAVNFLNYVGLFLTLTLPGEYRNCSYEQAKAEISRRWKRVRRKARERDILLLGMTALELHEDETPHYHIQLYVSPEHRAWVEEQILSAFPNELDRRDDAIKDIRDVARASRYTTKDHGKPETSLNFIGLRKDIKRRYQGVYEGKDTSALSEWRVSRARQLMKQKTLGGAVLLLLRGFADERLNKLSARHPDFHYAGTDTQRLQTMFLHTLHLRVVKDFRETDTPRVSMISKAPKQENTASHFGPVPTCLYKNQEGVRACGLPCECMGSLGQPPPGRDTLMAHCTRYFTNDDMRLIYSLEEQQVIQTKTDRVFEVEIRLETGAIITASPDEEIAPFIDDTDGLFVKFVDFRETSKRIQQTKDDDLLDLSIVGPIRNVWALRTAFAVYDIYTSPDNEYLRIDTEQLPLYTQTWVSNFHPDLVPDYADYAIIDNGIVLDVAGKAVCLAIFDNGFRIEQTLNNVSDMFEEPFRSQYAVRKLF</sequence>